<dbReference type="AlphaFoldDB" id="A0A2A2WLI4"/>
<evidence type="ECO:0000256" key="1">
    <source>
        <dbReference type="ARBA" id="ARBA00004496"/>
    </source>
</evidence>
<name>A0A2A2WLI4_9ACTN</name>
<dbReference type="Pfam" id="PF00275">
    <property type="entry name" value="EPSP_synthase"/>
    <property type="match status" value="1"/>
</dbReference>
<keyword evidence="5 13" id="KW-0808">Transferase</keyword>
<dbReference type="Proteomes" id="UP000218810">
    <property type="component" value="Unassembled WGS sequence"/>
</dbReference>
<dbReference type="InterPro" id="IPR005750">
    <property type="entry name" value="UDP_GlcNAc_COvinyl_MurA"/>
</dbReference>
<dbReference type="InterPro" id="IPR001986">
    <property type="entry name" value="Enolpyruvate_Tfrase_dom"/>
</dbReference>
<feature type="active site" description="Proton donor" evidence="13">
    <location>
        <position position="169"/>
    </location>
</feature>
<comment type="catalytic activity">
    <reaction evidence="12 13">
        <text>phosphoenolpyruvate + UDP-N-acetyl-alpha-D-glucosamine = UDP-N-acetyl-3-O-(1-carboxyvinyl)-alpha-D-glucosamine + phosphate</text>
        <dbReference type="Rhea" id="RHEA:18681"/>
        <dbReference type="ChEBI" id="CHEBI:43474"/>
        <dbReference type="ChEBI" id="CHEBI:57705"/>
        <dbReference type="ChEBI" id="CHEBI:58702"/>
        <dbReference type="ChEBI" id="CHEBI:68483"/>
        <dbReference type="EC" id="2.5.1.7"/>
    </reaction>
</comment>
<organism evidence="16 17">
    <name type="scientific">Dietzia natronolimnaea</name>
    <dbReference type="NCBI Taxonomy" id="161920"/>
    <lineage>
        <taxon>Bacteria</taxon>
        <taxon>Bacillati</taxon>
        <taxon>Actinomycetota</taxon>
        <taxon>Actinomycetes</taxon>
        <taxon>Mycobacteriales</taxon>
        <taxon>Dietziaceae</taxon>
        <taxon>Dietzia</taxon>
    </lineage>
</organism>
<dbReference type="InterPro" id="IPR050068">
    <property type="entry name" value="MurA_subfamily"/>
</dbReference>
<evidence type="ECO:0000313" key="16">
    <source>
        <dbReference type="EMBL" id="PAY22057.1"/>
    </source>
</evidence>
<evidence type="ECO:0000256" key="9">
    <source>
        <dbReference type="ARBA" id="ARBA00023316"/>
    </source>
</evidence>
<keyword evidence="6 13" id="KW-0133">Cell shape</keyword>
<gene>
    <name evidence="13 16" type="primary">murA</name>
    <name evidence="16" type="ORF">CEY15_15325</name>
</gene>
<comment type="pathway">
    <text evidence="2 13">Cell wall biogenesis; peptidoglycan biosynthesis.</text>
</comment>
<dbReference type="GO" id="GO:0019277">
    <property type="term" value="P:UDP-N-acetylgalactosamine biosynthetic process"/>
    <property type="evidence" value="ECO:0007669"/>
    <property type="project" value="InterPro"/>
</dbReference>
<evidence type="ECO:0000256" key="4">
    <source>
        <dbReference type="ARBA" id="ARBA00022618"/>
    </source>
</evidence>
<dbReference type="EC" id="2.5.1.7" evidence="13"/>
<comment type="subcellular location">
    <subcellularLocation>
        <location evidence="1 13">Cytoplasm</location>
    </subcellularLocation>
</comment>
<evidence type="ECO:0000256" key="2">
    <source>
        <dbReference type="ARBA" id="ARBA00004752"/>
    </source>
</evidence>
<dbReference type="PANTHER" id="PTHR43783">
    <property type="entry name" value="UDP-N-ACETYLGLUCOSAMINE 1-CARBOXYVINYLTRANSFERASE"/>
    <property type="match status" value="1"/>
</dbReference>
<keyword evidence="17" id="KW-1185">Reference proteome</keyword>
<evidence type="ECO:0000259" key="15">
    <source>
        <dbReference type="Pfam" id="PF00275"/>
    </source>
</evidence>
<dbReference type="HAMAP" id="MF_00111">
    <property type="entry name" value="MurA"/>
    <property type="match status" value="1"/>
</dbReference>
<dbReference type="GO" id="GO:0051301">
    <property type="term" value="P:cell division"/>
    <property type="evidence" value="ECO:0007669"/>
    <property type="project" value="UniProtKB-KW"/>
</dbReference>
<keyword evidence="9 13" id="KW-0961">Cell wall biogenesis/degradation</keyword>
<evidence type="ECO:0000256" key="12">
    <source>
        <dbReference type="ARBA" id="ARBA00047527"/>
    </source>
</evidence>
<dbReference type="CDD" id="cd01555">
    <property type="entry name" value="UdpNAET"/>
    <property type="match status" value="1"/>
</dbReference>
<keyword evidence="7 13" id="KW-0573">Peptidoglycan synthesis</keyword>
<proteinExistence type="inferred from homology"/>
<feature type="binding site" evidence="13">
    <location>
        <position position="357"/>
    </location>
    <ligand>
        <name>UDP-N-acetyl-alpha-D-glucosamine</name>
        <dbReference type="ChEBI" id="CHEBI:57705"/>
    </ligand>
</feature>
<dbReference type="UniPathway" id="UPA00219"/>
<dbReference type="GO" id="GO:0009252">
    <property type="term" value="P:peptidoglycan biosynthetic process"/>
    <property type="evidence" value="ECO:0007669"/>
    <property type="project" value="UniProtKB-UniRule"/>
</dbReference>
<feature type="region of interest" description="Disordered" evidence="14">
    <location>
        <begin position="1"/>
        <end position="55"/>
    </location>
</feature>
<evidence type="ECO:0000256" key="7">
    <source>
        <dbReference type="ARBA" id="ARBA00022984"/>
    </source>
</evidence>
<evidence type="ECO:0000256" key="11">
    <source>
        <dbReference type="ARBA" id="ARBA00038367"/>
    </source>
</evidence>
<dbReference type="GO" id="GO:0008360">
    <property type="term" value="P:regulation of cell shape"/>
    <property type="evidence" value="ECO:0007669"/>
    <property type="project" value="UniProtKB-KW"/>
</dbReference>
<dbReference type="NCBIfam" id="NF006873">
    <property type="entry name" value="PRK09369.1"/>
    <property type="match status" value="1"/>
</dbReference>
<keyword evidence="3 13" id="KW-0963">Cytoplasm</keyword>
<dbReference type="GO" id="GO:0008760">
    <property type="term" value="F:UDP-N-acetylglucosamine 1-carboxyvinyltransferase activity"/>
    <property type="evidence" value="ECO:0007669"/>
    <property type="project" value="UniProtKB-UniRule"/>
</dbReference>
<dbReference type="GO" id="GO:0071555">
    <property type="term" value="P:cell wall organization"/>
    <property type="evidence" value="ECO:0007669"/>
    <property type="project" value="UniProtKB-KW"/>
</dbReference>
<evidence type="ECO:0000256" key="8">
    <source>
        <dbReference type="ARBA" id="ARBA00023306"/>
    </source>
</evidence>
<feature type="domain" description="Enolpyruvate transferase" evidence="15">
    <location>
        <begin position="59"/>
        <end position="457"/>
    </location>
</feature>
<keyword evidence="8 13" id="KW-0131">Cell cycle</keyword>
<dbReference type="Gene3D" id="3.65.10.10">
    <property type="entry name" value="Enolpyruvate transferase domain"/>
    <property type="match status" value="2"/>
</dbReference>
<dbReference type="NCBIfam" id="TIGR01072">
    <property type="entry name" value="murA"/>
    <property type="match status" value="1"/>
</dbReference>
<comment type="caution">
    <text evidence="13">Lacks conserved residue(s) required for the propagation of feature annotation.</text>
</comment>
<evidence type="ECO:0000256" key="14">
    <source>
        <dbReference type="SAM" id="MobiDB-lite"/>
    </source>
</evidence>
<dbReference type="SUPFAM" id="SSF55205">
    <property type="entry name" value="EPT/RTPC-like"/>
    <property type="match status" value="1"/>
</dbReference>
<feature type="binding site" evidence="13">
    <location>
        <begin position="75"/>
        <end position="76"/>
    </location>
    <ligand>
        <name>phosphoenolpyruvate</name>
        <dbReference type="ChEBI" id="CHEBI:58702"/>
    </ligand>
</feature>
<dbReference type="InterPro" id="IPR013792">
    <property type="entry name" value="RNA3'P_cycl/enolpyr_Trfase_a/b"/>
</dbReference>
<feature type="compositionally biased region" description="Basic and acidic residues" evidence="14">
    <location>
        <begin position="19"/>
        <end position="38"/>
    </location>
</feature>
<dbReference type="PANTHER" id="PTHR43783:SF1">
    <property type="entry name" value="UDP-N-ACETYLGLUCOSAMINE 1-CARBOXYVINYLTRANSFERASE"/>
    <property type="match status" value="1"/>
</dbReference>
<evidence type="ECO:0000313" key="17">
    <source>
        <dbReference type="Proteomes" id="UP000218810"/>
    </source>
</evidence>
<feature type="binding site" evidence="13">
    <location>
        <position position="145"/>
    </location>
    <ligand>
        <name>UDP-N-acetyl-alpha-D-glucosamine</name>
        <dbReference type="ChEBI" id="CHEBI:57705"/>
    </ligand>
</feature>
<keyword evidence="4 13" id="KW-0132">Cell division</keyword>
<comment type="similarity">
    <text evidence="11 13">Belongs to the EPSP synthase family. MurA subfamily.</text>
</comment>
<evidence type="ECO:0000256" key="6">
    <source>
        <dbReference type="ARBA" id="ARBA00022960"/>
    </source>
</evidence>
<dbReference type="InterPro" id="IPR036968">
    <property type="entry name" value="Enolpyruvate_Tfrase_sf"/>
</dbReference>
<protein>
    <recommendedName>
        <fullName evidence="13">UDP-N-acetylglucosamine 1-carboxyvinyltransferase</fullName>
        <ecNumber evidence="13">2.5.1.7</ecNumber>
    </recommendedName>
    <alternativeName>
        <fullName evidence="13">Enoylpyruvate transferase</fullName>
    </alternativeName>
    <alternativeName>
        <fullName evidence="13">UDP-N-acetylglucosamine enolpyruvyl transferase</fullName>
        <shortName evidence="13">EPT</shortName>
    </alternativeName>
</protein>
<evidence type="ECO:0000256" key="3">
    <source>
        <dbReference type="ARBA" id="ARBA00022490"/>
    </source>
</evidence>
<accession>A0A2A2WLI4</accession>
<comment type="caution">
    <text evidence="16">The sequence shown here is derived from an EMBL/GenBank/DDBJ whole genome shotgun (WGS) entry which is preliminary data.</text>
</comment>
<dbReference type="EMBL" id="NTGA01000031">
    <property type="protein sequence ID" value="PAY22057.1"/>
    <property type="molecule type" value="Genomic_DNA"/>
</dbReference>
<evidence type="ECO:0000256" key="10">
    <source>
        <dbReference type="ARBA" id="ARBA00037534"/>
    </source>
</evidence>
<evidence type="ECO:0000256" key="13">
    <source>
        <dbReference type="HAMAP-Rule" id="MF_00111"/>
    </source>
</evidence>
<reference evidence="17" key="1">
    <citation type="submission" date="2017-09" db="EMBL/GenBank/DDBJ databases">
        <authorList>
            <person name="Zhang Y."/>
            <person name="Huang X."/>
            <person name="Liu J."/>
            <person name="Lu L."/>
            <person name="Peng K."/>
        </authorList>
    </citation>
    <scope>NUCLEOTIDE SEQUENCE [LARGE SCALE GENOMIC DNA]</scope>
    <source>
        <strain evidence="17">S-XJ-1</strain>
    </source>
</reference>
<sequence>MTPTYSRADSRSRLNGRQVRPEWSRRPRADPGCADRSRISPKVDTVSGNPTSREESFLVTGGTRLAGEVSVSGAKNSVLKLMAVALMAEGRTTLTNCPDISDVPAMADVLRHLGCTVEISGGTVTIDTPADLGHVSDDRAAQRLRASVCILGPLVGRYHRAELAMPGGDAIGDRPLNWHREALEKLGATTRMDHGRLFAEATELTGARYTLAFPSVGATETFLFGAVLARGTSTLVNAAREPEIVDICDLLSKMGARISGAGTSTITIEGVESLSPVSHRVIGDRIVAATWAMGAVMTRGDVTVTGIDPMFIHVVLENLRGAGAQVSTGSDWVRVTQEGRPRARDVRTLPFPGFPTDLQPMAIALASVADGASVITENLFEARFRFVEEMVRMGVDAETDGHHAKIRGRERLDSATVWASDIRAGAGLVLAGMCGDAVTEVCEVFHIDRGYPDFLEKVRSLGGRIERVDTHR</sequence>
<dbReference type="GO" id="GO:0005737">
    <property type="term" value="C:cytoplasm"/>
    <property type="evidence" value="ECO:0007669"/>
    <property type="project" value="UniProtKB-SubCell"/>
</dbReference>
<feature type="binding site" evidence="13">
    <location>
        <position position="379"/>
    </location>
    <ligand>
        <name>UDP-N-acetyl-alpha-D-glucosamine</name>
        <dbReference type="ChEBI" id="CHEBI:57705"/>
    </ligand>
</feature>
<comment type="function">
    <text evidence="10 13">Cell wall formation. Adds enolpyruvyl to UDP-N-acetylglucosamine.</text>
</comment>
<evidence type="ECO:0000256" key="5">
    <source>
        <dbReference type="ARBA" id="ARBA00022679"/>
    </source>
</evidence>